<feature type="transmembrane region" description="Helical" evidence="2">
    <location>
        <begin position="212"/>
        <end position="230"/>
    </location>
</feature>
<name>A0A2T0SG69_9ACTN</name>
<dbReference type="Proteomes" id="UP000239209">
    <property type="component" value="Unassembled WGS sequence"/>
</dbReference>
<dbReference type="Pfam" id="PF01757">
    <property type="entry name" value="Acyl_transf_3"/>
    <property type="match status" value="1"/>
</dbReference>
<keyword evidence="2" id="KW-0812">Transmembrane</keyword>
<evidence type="ECO:0000313" key="4">
    <source>
        <dbReference type="EMBL" id="PRY32406.1"/>
    </source>
</evidence>
<evidence type="ECO:0000256" key="1">
    <source>
        <dbReference type="SAM" id="MobiDB-lite"/>
    </source>
</evidence>
<feature type="transmembrane region" description="Helical" evidence="2">
    <location>
        <begin position="181"/>
        <end position="200"/>
    </location>
</feature>
<feature type="transmembrane region" description="Helical" evidence="2">
    <location>
        <begin position="131"/>
        <end position="149"/>
    </location>
</feature>
<gene>
    <name evidence="4" type="ORF">CLV70_102617</name>
</gene>
<proteinExistence type="predicted"/>
<dbReference type="InterPro" id="IPR002656">
    <property type="entry name" value="Acyl_transf_3_dom"/>
</dbReference>
<dbReference type="RefSeq" id="WP_158277726.1">
    <property type="nucleotide sequence ID" value="NZ_PVZG01000002.1"/>
</dbReference>
<feature type="compositionally biased region" description="Basic and acidic residues" evidence="1">
    <location>
        <begin position="370"/>
        <end position="379"/>
    </location>
</feature>
<feature type="domain" description="Acyltransferase 3" evidence="3">
    <location>
        <begin position="14"/>
        <end position="333"/>
    </location>
</feature>
<protein>
    <submittedName>
        <fullName evidence="4">Peptidoglycan/LPS O-acetylase OafA/YrhL</fullName>
    </submittedName>
</protein>
<feature type="transmembrane region" description="Helical" evidence="2">
    <location>
        <begin position="242"/>
        <end position="261"/>
    </location>
</feature>
<keyword evidence="2" id="KW-0472">Membrane</keyword>
<sequence length="379" mass="41189">MVDVLSVKAPARDRYFDTLRALAIMRVVAYHAFHYAVLALLFPSMGVMFALAGSLMAKSLDRSAGAQVIRGRVRRLLPALWVMGAVLVPLMLIAGWGHRPAWPDFLLWVVPLATPPASHGIGDVGAEGAGVLWYLATYLWLVLLSPVLLKLYRRQRLLTIALPLVVLAALHSVRIADGNNAVQTAGYVLTFLPCWLLGFAHRDGDLRRIRPVVVAGVAVGCAALGLGWVVEHPGPGGLDLVPFPLAHALYSMGFVLALLRLDPGLAWLNRMPLLQKLVAALNNRAVTIYLWHNVIITVAIIVGDRLNLWDVKQGALIYLGFTCIALSMLAVAVFALGWVEDLAARRPPRLRPWPVRTPKHAAPRLPAPADRGDRVGAAA</sequence>
<dbReference type="EMBL" id="PVZG01000002">
    <property type="protein sequence ID" value="PRY32406.1"/>
    <property type="molecule type" value="Genomic_DNA"/>
</dbReference>
<evidence type="ECO:0000256" key="2">
    <source>
        <dbReference type="SAM" id="Phobius"/>
    </source>
</evidence>
<evidence type="ECO:0000259" key="3">
    <source>
        <dbReference type="Pfam" id="PF01757"/>
    </source>
</evidence>
<feature type="transmembrane region" description="Helical" evidence="2">
    <location>
        <begin position="156"/>
        <end position="175"/>
    </location>
</feature>
<organism evidence="4 5">
    <name type="scientific">Pseudosporangium ferrugineum</name>
    <dbReference type="NCBI Taxonomy" id="439699"/>
    <lineage>
        <taxon>Bacteria</taxon>
        <taxon>Bacillati</taxon>
        <taxon>Actinomycetota</taxon>
        <taxon>Actinomycetes</taxon>
        <taxon>Micromonosporales</taxon>
        <taxon>Micromonosporaceae</taxon>
        <taxon>Pseudosporangium</taxon>
    </lineage>
</organism>
<keyword evidence="5" id="KW-1185">Reference proteome</keyword>
<reference evidence="4 5" key="1">
    <citation type="submission" date="2018-03" db="EMBL/GenBank/DDBJ databases">
        <title>Genomic Encyclopedia of Archaeal and Bacterial Type Strains, Phase II (KMG-II): from individual species to whole genera.</title>
        <authorList>
            <person name="Goeker M."/>
        </authorList>
    </citation>
    <scope>NUCLEOTIDE SEQUENCE [LARGE SCALE GENOMIC DNA]</scope>
    <source>
        <strain evidence="4 5">DSM 45348</strain>
    </source>
</reference>
<dbReference type="OrthoDB" id="5171428at2"/>
<feature type="transmembrane region" description="Helical" evidence="2">
    <location>
        <begin position="76"/>
        <end position="97"/>
    </location>
</feature>
<accession>A0A2T0SG69</accession>
<feature type="region of interest" description="Disordered" evidence="1">
    <location>
        <begin position="354"/>
        <end position="379"/>
    </location>
</feature>
<feature type="transmembrane region" description="Helical" evidence="2">
    <location>
        <begin position="315"/>
        <end position="339"/>
    </location>
</feature>
<comment type="caution">
    <text evidence="4">The sequence shown here is derived from an EMBL/GenBank/DDBJ whole genome shotgun (WGS) entry which is preliminary data.</text>
</comment>
<dbReference type="GO" id="GO:0016747">
    <property type="term" value="F:acyltransferase activity, transferring groups other than amino-acyl groups"/>
    <property type="evidence" value="ECO:0007669"/>
    <property type="project" value="InterPro"/>
</dbReference>
<feature type="transmembrane region" description="Helical" evidence="2">
    <location>
        <begin position="32"/>
        <end position="55"/>
    </location>
</feature>
<keyword evidence="2" id="KW-1133">Transmembrane helix</keyword>
<dbReference type="AlphaFoldDB" id="A0A2T0SG69"/>
<feature type="transmembrane region" description="Helical" evidence="2">
    <location>
        <begin position="281"/>
        <end position="303"/>
    </location>
</feature>
<evidence type="ECO:0000313" key="5">
    <source>
        <dbReference type="Proteomes" id="UP000239209"/>
    </source>
</evidence>